<keyword evidence="20" id="KW-1185">Reference proteome</keyword>
<keyword evidence="7" id="KW-0828">Tyrosine catabolism</keyword>
<feature type="binding site" evidence="16">
    <location>
        <position position="352"/>
    </location>
    <ligand>
        <name>Fe cation</name>
        <dbReference type="ChEBI" id="CHEBI:24875"/>
    </ligand>
</feature>
<evidence type="ECO:0000259" key="17">
    <source>
        <dbReference type="Pfam" id="PF04209"/>
    </source>
</evidence>
<dbReference type="Pfam" id="PF20510">
    <property type="entry name" value="HgmA_N"/>
    <property type="match status" value="1"/>
</dbReference>
<comment type="pathway">
    <text evidence="2">Amino-acid degradation; L-phenylalanine degradation; acetoacetate and fumarate from L-phenylalanine: step 4/6.</text>
</comment>
<dbReference type="FunFam" id="2.60.120.10:FF:000026">
    <property type="entry name" value="Homogentisate 1,2-dioxygenase"/>
    <property type="match status" value="1"/>
</dbReference>
<dbReference type="InterPro" id="IPR005708">
    <property type="entry name" value="Homogentis_dOase"/>
</dbReference>
<comment type="similarity">
    <text evidence="3">Belongs to the homogentisate dioxygenase family.</text>
</comment>
<dbReference type="InterPro" id="IPR014710">
    <property type="entry name" value="RmlC-like_jellyroll"/>
</dbReference>
<keyword evidence="10 16" id="KW-0408">Iron</keyword>
<dbReference type="CDD" id="cd07000">
    <property type="entry name" value="cupin_HGO_N"/>
    <property type="match status" value="1"/>
</dbReference>
<evidence type="ECO:0000256" key="12">
    <source>
        <dbReference type="ARBA" id="ARBA00030235"/>
    </source>
</evidence>
<keyword evidence="9" id="KW-0560">Oxidoreductase</keyword>
<dbReference type="OrthoDB" id="1689029at2759"/>
<evidence type="ECO:0000259" key="18">
    <source>
        <dbReference type="Pfam" id="PF20510"/>
    </source>
</evidence>
<keyword evidence="8" id="KW-0223">Dioxygenase</keyword>
<evidence type="ECO:0000256" key="8">
    <source>
        <dbReference type="ARBA" id="ARBA00022964"/>
    </source>
</evidence>
<dbReference type="GO" id="GO:0005737">
    <property type="term" value="C:cytoplasm"/>
    <property type="evidence" value="ECO:0007669"/>
    <property type="project" value="TreeGrafter"/>
</dbReference>
<dbReference type="Gene3D" id="2.60.120.10">
    <property type="entry name" value="Jelly Rolls"/>
    <property type="match status" value="1"/>
</dbReference>
<dbReference type="EC" id="1.13.11.5" evidence="4"/>
<dbReference type="Proteomes" id="UP000738325">
    <property type="component" value="Unassembled WGS sequence"/>
</dbReference>
<proteinExistence type="inferred from homology"/>
<dbReference type="NCBIfam" id="TIGR01015">
    <property type="entry name" value="hmgA"/>
    <property type="match status" value="1"/>
</dbReference>
<feature type="binding site" evidence="16">
    <location>
        <position position="346"/>
    </location>
    <ligand>
        <name>homogentisate</name>
        <dbReference type="ChEBI" id="CHEBI:16169"/>
    </ligand>
</feature>
<evidence type="ECO:0000256" key="5">
    <source>
        <dbReference type="ARBA" id="ARBA00018757"/>
    </source>
</evidence>
<evidence type="ECO:0000256" key="10">
    <source>
        <dbReference type="ARBA" id="ARBA00023004"/>
    </source>
</evidence>
<comment type="caution">
    <text evidence="19">The sequence shown here is derived from an EMBL/GenBank/DDBJ whole genome shotgun (WGS) entry which is preliminary data.</text>
</comment>
<feature type="binding site" evidence="16">
    <location>
        <position position="382"/>
    </location>
    <ligand>
        <name>homogentisate</name>
        <dbReference type="ChEBI" id="CHEBI:16169"/>
    </ligand>
</feature>
<reference evidence="19" key="1">
    <citation type="journal article" date="2020" name="Fungal Divers.">
        <title>Resolving the Mortierellaceae phylogeny through synthesis of multi-gene phylogenetics and phylogenomics.</title>
        <authorList>
            <person name="Vandepol N."/>
            <person name="Liber J."/>
            <person name="Desiro A."/>
            <person name="Na H."/>
            <person name="Kennedy M."/>
            <person name="Barry K."/>
            <person name="Grigoriev I.V."/>
            <person name="Miller A.N."/>
            <person name="O'Donnell K."/>
            <person name="Stajich J.E."/>
            <person name="Bonito G."/>
        </authorList>
    </citation>
    <scope>NUCLEOTIDE SEQUENCE</scope>
    <source>
        <strain evidence="19">REB-010B</strain>
    </source>
</reference>
<evidence type="ECO:0000313" key="19">
    <source>
        <dbReference type="EMBL" id="KAG0319009.1"/>
    </source>
</evidence>
<dbReference type="PANTHER" id="PTHR11056">
    <property type="entry name" value="HOMOGENTISATE 1,2-DIOXYGENASE"/>
    <property type="match status" value="1"/>
</dbReference>
<evidence type="ECO:0000256" key="14">
    <source>
        <dbReference type="ARBA" id="ARBA00033225"/>
    </source>
</evidence>
<feature type="active site" description="Proton acceptor" evidence="15">
    <location>
        <position position="303"/>
    </location>
</feature>
<feature type="domain" description="Homogentisate 1,2-dioxygenase C-terminal" evidence="17">
    <location>
        <begin position="292"/>
        <end position="445"/>
    </location>
</feature>
<dbReference type="GO" id="GO:0046872">
    <property type="term" value="F:metal ion binding"/>
    <property type="evidence" value="ECO:0007669"/>
    <property type="project" value="UniProtKB-KW"/>
</dbReference>
<evidence type="ECO:0000256" key="11">
    <source>
        <dbReference type="ARBA" id="ARBA00023232"/>
    </source>
</evidence>
<evidence type="ECO:0000256" key="6">
    <source>
        <dbReference type="ARBA" id="ARBA00022723"/>
    </source>
</evidence>
<dbReference type="GO" id="GO:0006559">
    <property type="term" value="P:L-phenylalanine catabolic process"/>
    <property type="evidence" value="ECO:0007669"/>
    <property type="project" value="UniProtKB-KW"/>
</dbReference>
<name>A0A9P6RFI6_9FUNG</name>
<evidence type="ECO:0000313" key="20">
    <source>
        <dbReference type="Proteomes" id="UP000738325"/>
    </source>
</evidence>
<dbReference type="InterPro" id="IPR046451">
    <property type="entry name" value="HgmA_C"/>
</dbReference>
<evidence type="ECO:0000256" key="1">
    <source>
        <dbReference type="ARBA" id="ARBA00001962"/>
    </source>
</evidence>
<dbReference type="EMBL" id="JAAAIP010000342">
    <property type="protein sequence ID" value="KAG0319009.1"/>
    <property type="molecule type" value="Genomic_DNA"/>
</dbReference>
<dbReference type="PANTHER" id="PTHR11056:SF0">
    <property type="entry name" value="HOMOGENTISATE 1,2-DIOXYGENASE"/>
    <property type="match status" value="1"/>
</dbReference>
<evidence type="ECO:0000256" key="9">
    <source>
        <dbReference type="ARBA" id="ARBA00023002"/>
    </source>
</evidence>
<comment type="cofactor">
    <cofactor evidence="1 16">
        <name>Fe cation</name>
        <dbReference type="ChEBI" id="CHEBI:24875"/>
    </cofactor>
</comment>
<dbReference type="GO" id="GO:0006572">
    <property type="term" value="P:L-tyrosine catabolic process"/>
    <property type="evidence" value="ECO:0007669"/>
    <property type="project" value="UniProtKB-KW"/>
</dbReference>
<dbReference type="AlphaFoldDB" id="A0A9P6RFI6"/>
<evidence type="ECO:0000256" key="16">
    <source>
        <dbReference type="PIRSR" id="PIRSR605708-2"/>
    </source>
</evidence>
<keyword evidence="6 16" id="KW-0479">Metal-binding</keyword>
<evidence type="ECO:0000256" key="3">
    <source>
        <dbReference type="ARBA" id="ARBA00007757"/>
    </source>
</evidence>
<accession>A0A9P6RFI6</accession>
<evidence type="ECO:0000256" key="15">
    <source>
        <dbReference type="PIRSR" id="PIRSR605708-1"/>
    </source>
</evidence>
<dbReference type="InterPro" id="IPR011051">
    <property type="entry name" value="RmlC_Cupin_sf"/>
</dbReference>
<evidence type="ECO:0000256" key="2">
    <source>
        <dbReference type="ARBA" id="ARBA00004704"/>
    </source>
</evidence>
<organism evidence="19 20">
    <name type="scientific">Dissophora globulifera</name>
    <dbReference type="NCBI Taxonomy" id="979702"/>
    <lineage>
        <taxon>Eukaryota</taxon>
        <taxon>Fungi</taxon>
        <taxon>Fungi incertae sedis</taxon>
        <taxon>Mucoromycota</taxon>
        <taxon>Mortierellomycotina</taxon>
        <taxon>Mortierellomycetes</taxon>
        <taxon>Mortierellales</taxon>
        <taxon>Mortierellaceae</taxon>
        <taxon>Dissophora</taxon>
    </lineage>
</organism>
<sequence>MTDIKNDYTYQSGFDNHFSSEALPDALPKGQNTPQVCPYGLYAEQLSGTAFTVDRKHNQRTWLYRIRPSVCHTPFQPFQKKSKLVGNYTDEANVSVTPNQLRWSPFDLPTEPTNFVEGLHSIAGAGDVGVKHGMGVLFYAANKDMVDTAFYNADGDFLIGRDLIHRYPLPQQGRLDITTEFGKIMVHPNEICVIQRGIRFSVALPDGPSRGYICEVFNGTWSLPDLGPIGANGLANPRDFQTPIAAFVNEEKSFRIINKYGGRLFSAQQNHTVFDVVAWHGNYAPFKYNLALFNTVNSVSFDHIDPSIFTVLTCKSEKPGVAIADFVIFPPRWSVQEHTFRPPYFHRNCMSEFMGLIHGSYEAKQGGFLPGGASLHSMMTPHGPDAPTFEKASKDELKPMYIAKGTQAFMFESSMQLQPTHWAIEESGKVQHDYFQAWQGLKSNFDPNWKLSQN</sequence>
<feature type="domain" description="Homogentisate 1,2-dioxygenase N-terminal" evidence="18">
    <location>
        <begin position="9"/>
        <end position="290"/>
    </location>
</feature>
<dbReference type="Pfam" id="PF04209">
    <property type="entry name" value="HgmA_C"/>
    <property type="match status" value="1"/>
</dbReference>
<protein>
    <recommendedName>
        <fullName evidence="5">Homogentisate 1,2-dioxygenase</fullName>
        <ecNumber evidence="4">1.13.11.5</ecNumber>
    </recommendedName>
    <alternativeName>
        <fullName evidence="12">Homogentisate oxygenase</fullName>
    </alternativeName>
    <alternativeName>
        <fullName evidence="13">Homogentisic acid oxidase</fullName>
    </alternativeName>
    <alternativeName>
        <fullName evidence="14">Homogentisicase</fullName>
    </alternativeName>
</protein>
<dbReference type="SUPFAM" id="SSF51182">
    <property type="entry name" value="RmlC-like cupins"/>
    <property type="match status" value="1"/>
</dbReference>
<dbReference type="InterPro" id="IPR046452">
    <property type="entry name" value="HgmA_N"/>
</dbReference>
<keyword evidence="11" id="KW-0585">Phenylalanine catabolism</keyword>
<evidence type="ECO:0000256" key="4">
    <source>
        <dbReference type="ARBA" id="ARBA00013127"/>
    </source>
</evidence>
<feature type="binding site" evidence="16">
    <location>
        <position position="361"/>
    </location>
    <ligand>
        <name>homogentisate</name>
        <dbReference type="ChEBI" id="CHEBI:16169"/>
    </ligand>
</feature>
<feature type="binding site" evidence="16">
    <location>
        <position position="382"/>
    </location>
    <ligand>
        <name>Fe cation</name>
        <dbReference type="ChEBI" id="CHEBI:24875"/>
    </ligand>
</feature>
<dbReference type="GO" id="GO:0004411">
    <property type="term" value="F:homogentisate 1,2-dioxygenase activity"/>
    <property type="evidence" value="ECO:0007669"/>
    <property type="project" value="UniProtKB-EC"/>
</dbReference>
<evidence type="ECO:0000256" key="13">
    <source>
        <dbReference type="ARBA" id="ARBA00030437"/>
    </source>
</evidence>
<evidence type="ECO:0000256" key="7">
    <source>
        <dbReference type="ARBA" id="ARBA00022878"/>
    </source>
</evidence>
<gene>
    <name evidence="19" type="ORF">BGZ99_005342</name>
</gene>